<dbReference type="Proteomes" id="UP000006772">
    <property type="component" value="Unassembled WGS sequence"/>
</dbReference>
<dbReference type="PANTHER" id="PTHR44591">
    <property type="entry name" value="STRESS RESPONSE REGULATOR PROTEIN 1"/>
    <property type="match status" value="1"/>
</dbReference>
<organism evidence="4 5">
    <name type="scientific">Herbaspirillum frisingense GSF30</name>
    <dbReference type="NCBI Taxonomy" id="864073"/>
    <lineage>
        <taxon>Bacteria</taxon>
        <taxon>Pseudomonadati</taxon>
        <taxon>Pseudomonadota</taxon>
        <taxon>Betaproteobacteria</taxon>
        <taxon>Burkholderiales</taxon>
        <taxon>Oxalobacteraceae</taxon>
        <taxon>Herbaspirillum</taxon>
    </lineage>
</organism>
<feature type="modified residue" description="4-aspartylphosphate" evidence="2">
    <location>
        <position position="52"/>
    </location>
</feature>
<dbReference type="InterPro" id="IPR050595">
    <property type="entry name" value="Bact_response_regulator"/>
</dbReference>
<dbReference type="GO" id="GO:0016301">
    <property type="term" value="F:kinase activity"/>
    <property type="evidence" value="ECO:0007669"/>
    <property type="project" value="UniProtKB-KW"/>
</dbReference>
<dbReference type="PROSITE" id="PS50110">
    <property type="entry name" value="RESPONSE_REGULATORY"/>
    <property type="match status" value="1"/>
</dbReference>
<dbReference type="SUPFAM" id="SSF52172">
    <property type="entry name" value="CheY-like"/>
    <property type="match status" value="1"/>
</dbReference>
<accession>A0AAI9IH68</accession>
<dbReference type="Pfam" id="PF00072">
    <property type="entry name" value="Response_reg"/>
    <property type="match status" value="1"/>
</dbReference>
<comment type="caution">
    <text evidence="4">The sequence shown here is derived from an EMBL/GenBank/DDBJ whole genome shotgun (WGS) entry which is preliminary data.</text>
</comment>
<name>A0AAI9IH68_9BURK</name>
<sequence>MPLLLIVDDEIDITDTYSMLLELHGFRVVTAQHGADALVKAQQEWPDLVISDCMMPVMNGLELCAALRALPGGQNLPVILCSGAPERHDLSQSSHNLFLRKPVFFDRLLEEIQRLLPSSP</sequence>
<evidence type="ECO:0000313" key="4">
    <source>
        <dbReference type="EMBL" id="EOA06077.1"/>
    </source>
</evidence>
<gene>
    <name evidence="4" type="ORF">HFRIS_004533</name>
</gene>
<reference evidence="4 5" key="1">
    <citation type="journal article" date="2013" name="Front. Microbiol.">
        <title>The genome of the endophytic bacterium H. frisingense GSF30(T) identifies diverse strategies in the Herbaspirillum genus to interact with plants.</title>
        <authorList>
            <person name="Straub D."/>
            <person name="Rothballer M."/>
            <person name="Hartmann A."/>
            <person name="Ludewig U."/>
        </authorList>
    </citation>
    <scope>NUCLEOTIDE SEQUENCE [LARGE SCALE GENOMIC DNA]</scope>
    <source>
        <strain evidence="4 5">GSF30</strain>
    </source>
</reference>
<evidence type="ECO:0000256" key="2">
    <source>
        <dbReference type="PROSITE-ProRule" id="PRU00169"/>
    </source>
</evidence>
<evidence type="ECO:0000259" key="3">
    <source>
        <dbReference type="PROSITE" id="PS50110"/>
    </source>
</evidence>
<keyword evidence="4" id="KW-0808">Transferase</keyword>
<protein>
    <submittedName>
        <fullName evidence="4">Two component sensor histidine kinase</fullName>
    </submittedName>
</protein>
<evidence type="ECO:0000256" key="1">
    <source>
        <dbReference type="ARBA" id="ARBA00022553"/>
    </source>
</evidence>
<dbReference type="SMART" id="SM00448">
    <property type="entry name" value="REC"/>
    <property type="match status" value="1"/>
</dbReference>
<dbReference type="GO" id="GO:0000160">
    <property type="term" value="P:phosphorelay signal transduction system"/>
    <property type="evidence" value="ECO:0007669"/>
    <property type="project" value="InterPro"/>
</dbReference>
<dbReference type="PANTHER" id="PTHR44591:SF3">
    <property type="entry name" value="RESPONSE REGULATORY DOMAIN-CONTAINING PROTEIN"/>
    <property type="match status" value="1"/>
</dbReference>
<dbReference type="InterPro" id="IPR001789">
    <property type="entry name" value="Sig_transdc_resp-reg_receiver"/>
</dbReference>
<proteinExistence type="predicted"/>
<dbReference type="AlphaFoldDB" id="A0AAI9IH68"/>
<dbReference type="Gene3D" id="3.40.50.2300">
    <property type="match status" value="1"/>
</dbReference>
<keyword evidence="1 2" id="KW-0597">Phosphoprotein</keyword>
<dbReference type="InterPro" id="IPR011006">
    <property type="entry name" value="CheY-like_superfamily"/>
</dbReference>
<feature type="domain" description="Response regulatory" evidence="3">
    <location>
        <begin position="3"/>
        <end position="116"/>
    </location>
</feature>
<dbReference type="EMBL" id="AEEC02000004">
    <property type="protein sequence ID" value="EOA06077.1"/>
    <property type="molecule type" value="Genomic_DNA"/>
</dbReference>
<keyword evidence="4" id="KW-0418">Kinase</keyword>
<evidence type="ECO:0000313" key="5">
    <source>
        <dbReference type="Proteomes" id="UP000006772"/>
    </source>
</evidence>